<dbReference type="EMBL" id="JAVIZX010000001">
    <property type="protein sequence ID" value="MDR6214405.1"/>
    <property type="molecule type" value="Genomic_DNA"/>
</dbReference>
<dbReference type="Gene3D" id="3.40.30.10">
    <property type="entry name" value="Glutaredoxin"/>
    <property type="match status" value="1"/>
</dbReference>
<dbReference type="InterPro" id="IPR004799">
    <property type="entry name" value="Periplasmic_diS_OxRdtase_DsbE"/>
</dbReference>
<dbReference type="InterPro" id="IPR017937">
    <property type="entry name" value="Thioredoxin_CS"/>
</dbReference>
<dbReference type="Pfam" id="PF08534">
    <property type="entry name" value="Redoxin"/>
    <property type="match status" value="1"/>
</dbReference>
<proteinExistence type="inferred from homology"/>
<comment type="caution">
    <text evidence="7">The sequence shown here is derived from an EMBL/GenBank/DDBJ whole genome shotgun (WGS) entry which is preliminary data.</text>
</comment>
<dbReference type="InterPro" id="IPR036249">
    <property type="entry name" value="Thioredoxin-like_sf"/>
</dbReference>
<evidence type="ECO:0000256" key="3">
    <source>
        <dbReference type="ARBA" id="ARBA00022748"/>
    </source>
</evidence>
<reference evidence="7 8" key="1">
    <citation type="submission" date="2023-08" db="EMBL/GenBank/DDBJ databases">
        <title>Functional and genomic diversity of the sorghum phyllosphere microbiome.</title>
        <authorList>
            <person name="Shade A."/>
        </authorList>
    </citation>
    <scope>NUCLEOTIDE SEQUENCE [LARGE SCALE GENOMIC DNA]</scope>
    <source>
        <strain evidence="7 8">SORGH_AS_0335</strain>
    </source>
</reference>
<comment type="subcellular location">
    <subcellularLocation>
        <location evidence="1">Cell envelope</location>
    </subcellularLocation>
</comment>
<dbReference type="PROSITE" id="PS00194">
    <property type="entry name" value="THIOREDOXIN_1"/>
    <property type="match status" value="1"/>
</dbReference>
<dbReference type="PANTHER" id="PTHR42852:SF6">
    <property type="entry name" value="THIOL:DISULFIDE INTERCHANGE PROTEIN DSBE"/>
    <property type="match status" value="1"/>
</dbReference>
<dbReference type="SUPFAM" id="SSF52833">
    <property type="entry name" value="Thioredoxin-like"/>
    <property type="match status" value="1"/>
</dbReference>
<evidence type="ECO:0000259" key="6">
    <source>
        <dbReference type="PROSITE" id="PS51352"/>
    </source>
</evidence>
<gene>
    <name evidence="7" type="ORF">QE399_002094</name>
</gene>
<dbReference type="InterPro" id="IPR050553">
    <property type="entry name" value="Thioredoxin_ResA/DsbE_sf"/>
</dbReference>
<evidence type="ECO:0000256" key="4">
    <source>
        <dbReference type="ARBA" id="ARBA00023157"/>
    </source>
</evidence>
<organism evidence="7 8">
    <name type="scientific">Paracidovorax wautersii</name>
    <dbReference type="NCBI Taxonomy" id="1177982"/>
    <lineage>
        <taxon>Bacteria</taxon>
        <taxon>Pseudomonadati</taxon>
        <taxon>Pseudomonadota</taxon>
        <taxon>Betaproteobacteria</taxon>
        <taxon>Burkholderiales</taxon>
        <taxon>Comamonadaceae</taxon>
        <taxon>Paracidovorax</taxon>
    </lineage>
</organism>
<keyword evidence="5" id="KW-0676">Redox-active center</keyword>
<dbReference type="PROSITE" id="PS51352">
    <property type="entry name" value="THIOREDOXIN_2"/>
    <property type="match status" value="1"/>
</dbReference>
<protein>
    <submittedName>
        <fullName evidence="7">Cytochrome c biogenesis protein CcmG/thiol:disulfide interchange protein DsbE</fullName>
    </submittedName>
</protein>
<name>A0ABU1IB01_9BURK</name>
<dbReference type="PANTHER" id="PTHR42852">
    <property type="entry name" value="THIOL:DISULFIDE INTERCHANGE PROTEIN DSBE"/>
    <property type="match status" value="1"/>
</dbReference>
<keyword evidence="3" id="KW-0201">Cytochrome c-type biogenesis</keyword>
<evidence type="ECO:0000313" key="8">
    <source>
        <dbReference type="Proteomes" id="UP001267710"/>
    </source>
</evidence>
<dbReference type="InterPro" id="IPR013766">
    <property type="entry name" value="Thioredoxin_domain"/>
</dbReference>
<keyword evidence="4" id="KW-1015">Disulfide bond</keyword>
<dbReference type="InterPro" id="IPR013740">
    <property type="entry name" value="Redoxin"/>
</dbReference>
<evidence type="ECO:0000256" key="5">
    <source>
        <dbReference type="ARBA" id="ARBA00023284"/>
    </source>
</evidence>
<dbReference type="RefSeq" id="WP_309828542.1">
    <property type="nucleotide sequence ID" value="NZ_JAVIZX010000001.1"/>
</dbReference>
<keyword evidence="8" id="KW-1185">Reference proteome</keyword>
<evidence type="ECO:0000256" key="1">
    <source>
        <dbReference type="ARBA" id="ARBA00004196"/>
    </source>
</evidence>
<dbReference type="NCBIfam" id="TIGR00385">
    <property type="entry name" value="dsbE"/>
    <property type="match status" value="1"/>
</dbReference>
<evidence type="ECO:0000256" key="2">
    <source>
        <dbReference type="ARBA" id="ARBA00007758"/>
    </source>
</evidence>
<accession>A0ABU1IB01</accession>
<sequence>MKLLAPLIAFLALAVVLVLGLQHDPRALPSALIDQPLPQIDSPLLQEPGRRFDSTQLRGQVWMLNVWASWCGPCQEELPALNVLAARDRVPLYGLNYKDQQAPALALLARFGNPYRSSAVDADGRVGMDLGVNGVPETFVIDAAGRVRYRHLGPVNNEVWETKLMPVVKALR</sequence>
<dbReference type="CDD" id="cd03010">
    <property type="entry name" value="TlpA_like_DsbE"/>
    <property type="match status" value="1"/>
</dbReference>
<dbReference type="Proteomes" id="UP001267710">
    <property type="component" value="Unassembled WGS sequence"/>
</dbReference>
<feature type="domain" description="Thioredoxin" evidence="6">
    <location>
        <begin position="31"/>
        <end position="172"/>
    </location>
</feature>
<evidence type="ECO:0000313" key="7">
    <source>
        <dbReference type="EMBL" id="MDR6214405.1"/>
    </source>
</evidence>
<comment type="similarity">
    <text evidence="2">Belongs to the thioredoxin family. DsbE subfamily.</text>
</comment>